<organism evidence="2 3">
    <name type="scientific">Flemingia macrophylla</name>
    <dbReference type="NCBI Taxonomy" id="520843"/>
    <lineage>
        <taxon>Eukaryota</taxon>
        <taxon>Viridiplantae</taxon>
        <taxon>Streptophyta</taxon>
        <taxon>Embryophyta</taxon>
        <taxon>Tracheophyta</taxon>
        <taxon>Spermatophyta</taxon>
        <taxon>Magnoliopsida</taxon>
        <taxon>eudicotyledons</taxon>
        <taxon>Gunneridae</taxon>
        <taxon>Pentapetalae</taxon>
        <taxon>rosids</taxon>
        <taxon>fabids</taxon>
        <taxon>Fabales</taxon>
        <taxon>Fabaceae</taxon>
        <taxon>Papilionoideae</taxon>
        <taxon>50 kb inversion clade</taxon>
        <taxon>NPAAA clade</taxon>
        <taxon>indigoferoid/millettioid clade</taxon>
        <taxon>Phaseoleae</taxon>
        <taxon>Flemingia</taxon>
    </lineage>
</organism>
<reference evidence="2 3" key="1">
    <citation type="submission" date="2024-08" db="EMBL/GenBank/DDBJ databases">
        <title>Insights into the chromosomal genome structure of Flemingia macrophylla.</title>
        <authorList>
            <person name="Ding Y."/>
            <person name="Zhao Y."/>
            <person name="Bi W."/>
            <person name="Wu M."/>
            <person name="Zhao G."/>
            <person name="Gong Y."/>
            <person name="Li W."/>
            <person name="Zhang P."/>
        </authorList>
    </citation>
    <scope>NUCLEOTIDE SEQUENCE [LARGE SCALE GENOMIC DNA]</scope>
    <source>
        <strain evidence="2">DYQJB</strain>
        <tissue evidence="2">Leaf</tissue>
    </source>
</reference>
<evidence type="ECO:0000256" key="1">
    <source>
        <dbReference type="SAM" id="MobiDB-lite"/>
    </source>
</evidence>
<comment type="caution">
    <text evidence="2">The sequence shown here is derived from an EMBL/GenBank/DDBJ whole genome shotgun (WGS) entry which is preliminary data.</text>
</comment>
<proteinExistence type="predicted"/>
<dbReference type="Proteomes" id="UP001603857">
    <property type="component" value="Unassembled WGS sequence"/>
</dbReference>
<name>A0ABD1LUI3_9FABA</name>
<feature type="region of interest" description="Disordered" evidence="1">
    <location>
        <begin position="29"/>
        <end position="51"/>
    </location>
</feature>
<evidence type="ECO:0000313" key="2">
    <source>
        <dbReference type="EMBL" id="KAL2326958.1"/>
    </source>
</evidence>
<dbReference type="AlphaFoldDB" id="A0ABD1LUI3"/>
<sequence>MEVGFVDFSDLFEPVEVIAGLEEAAVGETGVGGAPGVGQDSEGADFVGGEI</sequence>
<keyword evidence="3" id="KW-1185">Reference proteome</keyword>
<dbReference type="EMBL" id="JBGMDY010000007">
    <property type="protein sequence ID" value="KAL2326958.1"/>
    <property type="molecule type" value="Genomic_DNA"/>
</dbReference>
<protein>
    <submittedName>
        <fullName evidence="2">Uncharacterized protein</fullName>
    </submittedName>
</protein>
<gene>
    <name evidence="2" type="ORF">Fmac_020385</name>
</gene>
<evidence type="ECO:0000313" key="3">
    <source>
        <dbReference type="Proteomes" id="UP001603857"/>
    </source>
</evidence>
<accession>A0ABD1LUI3</accession>